<sequence length="144" mass="16478">MSPAVDASGYATPHHPDLNAEVATLSTKLINAINYQTTLDDTLSATRSELDKARQQIRTLEARNATQREMLSGDVWVRKRTVEEEKKKLLAVLAVEQSQREEPVNFVWLERKVMEWGCMQALIDFDGWRQWKDFAQDAEENDAA</sequence>
<evidence type="ECO:0000313" key="3">
    <source>
        <dbReference type="EMBL" id="CRK37978.1"/>
    </source>
</evidence>
<dbReference type="EMBL" id="CVQH01025183">
    <property type="protein sequence ID" value="CRK37978.1"/>
    <property type="molecule type" value="Genomic_DNA"/>
</dbReference>
<dbReference type="SUPFAM" id="SSF144284">
    <property type="entry name" value="Sec2 N-terminal region"/>
    <property type="match status" value="1"/>
</dbReference>
<name>A0A0G4MUQ6_VERLO</name>
<dbReference type="Proteomes" id="UP000044602">
    <property type="component" value="Unassembled WGS sequence"/>
</dbReference>
<feature type="domain" description="GDP/GTP exchange factor Sec2 N-terminal" evidence="2">
    <location>
        <begin position="36"/>
        <end position="102"/>
    </location>
</feature>
<dbReference type="STRING" id="100787.A0A0G4MUQ6"/>
<organism evidence="3 4">
    <name type="scientific">Verticillium longisporum</name>
    <name type="common">Verticillium dahliae var. longisporum</name>
    <dbReference type="NCBI Taxonomy" id="100787"/>
    <lineage>
        <taxon>Eukaryota</taxon>
        <taxon>Fungi</taxon>
        <taxon>Dikarya</taxon>
        <taxon>Ascomycota</taxon>
        <taxon>Pezizomycotina</taxon>
        <taxon>Sordariomycetes</taxon>
        <taxon>Hypocreomycetidae</taxon>
        <taxon>Glomerellales</taxon>
        <taxon>Plectosphaerellaceae</taxon>
        <taxon>Verticillium</taxon>
    </lineage>
</organism>
<accession>A0A0G4MUQ6</accession>
<feature type="coiled-coil region" evidence="1">
    <location>
        <begin position="43"/>
        <end position="70"/>
    </location>
</feature>
<dbReference type="Gene3D" id="6.10.140.910">
    <property type="match status" value="1"/>
</dbReference>
<feature type="non-terminal residue" evidence="3">
    <location>
        <position position="144"/>
    </location>
</feature>
<keyword evidence="4" id="KW-1185">Reference proteome</keyword>
<keyword evidence="1" id="KW-0175">Coiled coil</keyword>
<protein>
    <recommendedName>
        <fullName evidence="2">GDP/GTP exchange factor Sec2 N-terminal domain-containing protein</fullName>
    </recommendedName>
</protein>
<dbReference type="Pfam" id="PF06428">
    <property type="entry name" value="Sec2p"/>
    <property type="match status" value="1"/>
</dbReference>
<dbReference type="AlphaFoldDB" id="A0A0G4MUQ6"/>
<evidence type="ECO:0000313" key="4">
    <source>
        <dbReference type="Proteomes" id="UP000044602"/>
    </source>
</evidence>
<dbReference type="InterPro" id="IPR009449">
    <property type="entry name" value="Sec2_N"/>
</dbReference>
<evidence type="ECO:0000256" key="1">
    <source>
        <dbReference type="SAM" id="Coils"/>
    </source>
</evidence>
<evidence type="ECO:0000259" key="2">
    <source>
        <dbReference type="Pfam" id="PF06428"/>
    </source>
</evidence>
<proteinExistence type="predicted"/>
<reference evidence="3 4" key="1">
    <citation type="submission" date="2015-05" db="EMBL/GenBank/DDBJ databases">
        <authorList>
            <person name="Wang D.B."/>
            <person name="Wang M."/>
        </authorList>
    </citation>
    <scope>NUCLEOTIDE SEQUENCE [LARGE SCALE GENOMIC DNA]</scope>
    <source>
        <strain evidence="3">VL1</strain>
    </source>
</reference>
<gene>
    <name evidence="3" type="ORF">BN1708_016600</name>
</gene>